<organism evidence="2 3">
    <name type="scientific">Sulfobacillus benefaciens</name>
    <dbReference type="NCBI Taxonomy" id="453960"/>
    <lineage>
        <taxon>Bacteria</taxon>
        <taxon>Bacillati</taxon>
        <taxon>Bacillota</taxon>
        <taxon>Clostridia</taxon>
        <taxon>Eubacteriales</taxon>
        <taxon>Clostridiales Family XVII. Incertae Sedis</taxon>
        <taxon>Sulfobacillus</taxon>
    </lineage>
</organism>
<dbReference type="GO" id="GO:0016209">
    <property type="term" value="F:antioxidant activity"/>
    <property type="evidence" value="ECO:0007669"/>
    <property type="project" value="InterPro"/>
</dbReference>
<protein>
    <recommendedName>
        <fullName evidence="1">Thioredoxin domain-containing protein</fullName>
    </recommendedName>
</protein>
<dbReference type="AlphaFoldDB" id="A0A2T2XCQ0"/>
<dbReference type="PROSITE" id="PS51352">
    <property type="entry name" value="THIOREDOXIN_2"/>
    <property type="match status" value="1"/>
</dbReference>
<comment type="caution">
    <text evidence="2">The sequence shown here is derived from an EMBL/GenBank/DDBJ whole genome shotgun (WGS) entry which is preliminary data.</text>
</comment>
<dbReference type="SUPFAM" id="SSF52833">
    <property type="entry name" value="Thioredoxin-like"/>
    <property type="match status" value="1"/>
</dbReference>
<proteinExistence type="predicted"/>
<dbReference type="InterPro" id="IPR000866">
    <property type="entry name" value="AhpC/TSA"/>
</dbReference>
<dbReference type="Proteomes" id="UP000242972">
    <property type="component" value="Unassembled WGS sequence"/>
</dbReference>
<evidence type="ECO:0000313" key="3">
    <source>
        <dbReference type="Proteomes" id="UP000242972"/>
    </source>
</evidence>
<dbReference type="Pfam" id="PF00578">
    <property type="entry name" value="AhpC-TSA"/>
    <property type="match status" value="1"/>
</dbReference>
<dbReference type="EMBL" id="PXYW01000046">
    <property type="protein sequence ID" value="PSR32294.1"/>
    <property type="molecule type" value="Genomic_DNA"/>
</dbReference>
<reference evidence="2 3" key="1">
    <citation type="journal article" date="2014" name="BMC Genomics">
        <title>Comparison of environmental and isolate Sulfobacillus genomes reveals diverse carbon, sulfur, nitrogen, and hydrogen metabolisms.</title>
        <authorList>
            <person name="Justice N.B."/>
            <person name="Norman A."/>
            <person name="Brown C.T."/>
            <person name="Singh A."/>
            <person name="Thomas B.C."/>
            <person name="Banfield J.F."/>
        </authorList>
    </citation>
    <scope>NUCLEOTIDE SEQUENCE [LARGE SCALE GENOMIC DNA]</scope>
    <source>
        <strain evidence="2">AMDSBA4</strain>
    </source>
</reference>
<sequence>MTLTVGMKAPRLRVKFSDGNQAAIDDGQQRWSVLIFWKPECQASQAALRALELLYQGYSPDLQVIGIAQDTQMGDGGAFAQSLGVTFSILDDAPDYEISWLYDPLITPTLFVVDPKTSLIMYRLEAFDKVAFMTLSERLAGRFNLLESVLLPADIPGLVPG</sequence>
<evidence type="ECO:0000259" key="1">
    <source>
        <dbReference type="PROSITE" id="PS51352"/>
    </source>
</evidence>
<evidence type="ECO:0000313" key="2">
    <source>
        <dbReference type="EMBL" id="PSR32294.1"/>
    </source>
</evidence>
<dbReference type="GO" id="GO:0016491">
    <property type="term" value="F:oxidoreductase activity"/>
    <property type="evidence" value="ECO:0007669"/>
    <property type="project" value="InterPro"/>
</dbReference>
<dbReference type="Gene3D" id="3.40.30.10">
    <property type="entry name" value="Glutaredoxin"/>
    <property type="match status" value="1"/>
</dbReference>
<dbReference type="InterPro" id="IPR013766">
    <property type="entry name" value="Thioredoxin_domain"/>
</dbReference>
<dbReference type="InterPro" id="IPR036249">
    <property type="entry name" value="Thioredoxin-like_sf"/>
</dbReference>
<gene>
    <name evidence="2" type="ORF">C7B46_15125</name>
</gene>
<accession>A0A2T2XCQ0</accession>
<name>A0A2T2XCQ0_9FIRM</name>
<feature type="domain" description="Thioredoxin" evidence="1">
    <location>
        <begin position="3"/>
        <end position="151"/>
    </location>
</feature>